<dbReference type="OrthoDB" id="3482822at2"/>
<dbReference type="RefSeq" id="WP_131890154.1">
    <property type="nucleotide sequence ID" value="NZ_SMKU01000020.1"/>
</dbReference>
<dbReference type="EMBL" id="SMKU01000020">
    <property type="protein sequence ID" value="TDD94348.1"/>
    <property type="molecule type" value="Genomic_DNA"/>
</dbReference>
<gene>
    <name evidence="3" type="ORF">E1298_07060</name>
</gene>
<dbReference type="Proteomes" id="UP000294513">
    <property type="component" value="Unassembled WGS sequence"/>
</dbReference>
<keyword evidence="4" id="KW-1185">Reference proteome</keyword>
<sequence length="61" mass="6587">MDLNSATWRKSSHSGTQGGSECVEVGDFHETIAVRDSKDLDGPKLIVTRGAFAVLVAELKR</sequence>
<protein>
    <submittedName>
        <fullName evidence="3">DUF397 domain-containing protein</fullName>
    </submittedName>
</protein>
<feature type="compositionally biased region" description="Polar residues" evidence="1">
    <location>
        <begin position="1"/>
        <end position="15"/>
    </location>
</feature>
<evidence type="ECO:0000259" key="2">
    <source>
        <dbReference type="Pfam" id="PF04149"/>
    </source>
</evidence>
<evidence type="ECO:0000313" key="3">
    <source>
        <dbReference type="EMBL" id="TDD94348.1"/>
    </source>
</evidence>
<feature type="domain" description="DUF397" evidence="2">
    <location>
        <begin position="6"/>
        <end position="60"/>
    </location>
</feature>
<dbReference type="Pfam" id="PF04149">
    <property type="entry name" value="DUF397"/>
    <property type="match status" value="1"/>
</dbReference>
<proteinExistence type="predicted"/>
<reference evidence="3 4" key="1">
    <citation type="submission" date="2019-03" db="EMBL/GenBank/DDBJ databases">
        <title>Draft genome sequences of novel Actinobacteria.</title>
        <authorList>
            <person name="Sahin N."/>
            <person name="Ay H."/>
            <person name="Saygin H."/>
        </authorList>
    </citation>
    <scope>NUCLEOTIDE SEQUENCE [LARGE SCALE GENOMIC DNA]</scope>
    <source>
        <strain evidence="3 4">H3C3</strain>
    </source>
</reference>
<dbReference type="InterPro" id="IPR007278">
    <property type="entry name" value="DUF397"/>
</dbReference>
<evidence type="ECO:0000256" key="1">
    <source>
        <dbReference type="SAM" id="MobiDB-lite"/>
    </source>
</evidence>
<feature type="region of interest" description="Disordered" evidence="1">
    <location>
        <begin position="1"/>
        <end position="22"/>
    </location>
</feature>
<accession>A0A4R5C413</accession>
<name>A0A4R5C413_9ACTN</name>
<evidence type="ECO:0000313" key="4">
    <source>
        <dbReference type="Proteomes" id="UP000294513"/>
    </source>
</evidence>
<organism evidence="3 4">
    <name type="scientific">Actinomadura rubrisoli</name>
    <dbReference type="NCBI Taxonomy" id="2530368"/>
    <lineage>
        <taxon>Bacteria</taxon>
        <taxon>Bacillati</taxon>
        <taxon>Actinomycetota</taxon>
        <taxon>Actinomycetes</taxon>
        <taxon>Streptosporangiales</taxon>
        <taxon>Thermomonosporaceae</taxon>
        <taxon>Actinomadura</taxon>
    </lineage>
</organism>
<comment type="caution">
    <text evidence="3">The sequence shown here is derived from an EMBL/GenBank/DDBJ whole genome shotgun (WGS) entry which is preliminary data.</text>
</comment>
<dbReference type="AlphaFoldDB" id="A0A4R5C413"/>